<evidence type="ECO:0000256" key="1">
    <source>
        <dbReference type="ARBA" id="ARBA00010495"/>
    </source>
</evidence>
<evidence type="ECO:0000256" key="3">
    <source>
        <dbReference type="ARBA" id="ARBA00023054"/>
    </source>
</evidence>
<comment type="similarity">
    <text evidence="1">Belongs to the FSIP1 family.</text>
</comment>
<evidence type="ECO:0000256" key="2">
    <source>
        <dbReference type="ARBA" id="ARBA00019480"/>
    </source>
</evidence>
<evidence type="ECO:0000313" key="12">
    <source>
        <dbReference type="Proteomes" id="UP000663866"/>
    </source>
</evidence>
<dbReference type="EMBL" id="CAJNRF010011524">
    <property type="protein sequence ID" value="CAF2132429.1"/>
    <property type="molecule type" value="Genomic_DNA"/>
</dbReference>
<evidence type="ECO:0000313" key="6">
    <source>
        <dbReference type="EMBL" id="CAF1388519.1"/>
    </source>
</evidence>
<feature type="coiled-coil region" evidence="4">
    <location>
        <begin position="95"/>
        <end position="122"/>
    </location>
</feature>
<dbReference type="EMBL" id="CAJNRG010017885">
    <property type="protein sequence ID" value="CAF2241175.1"/>
    <property type="molecule type" value="Genomic_DNA"/>
</dbReference>
<evidence type="ECO:0000313" key="9">
    <source>
        <dbReference type="EMBL" id="CAF3749111.1"/>
    </source>
</evidence>
<feature type="compositionally biased region" description="Low complexity" evidence="5">
    <location>
        <begin position="223"/>
        <end position="233"/>
    </location>
</feature>
<keyword evidence="3 4" id="KW-0175">Coiled coil</keyword>
<evidence type="ECO:0000313" key="7">
    <source>
        <dbReference type="EMBL" id="CAF2132429.1"/>
    </source>
</evidence>
<sequence>MTDIKNDNDDDKYYQSDQFSDENTFKSPMSNTSVVQDDEENLRRTPSSLNNYIILPPIKPITKDNNLEQQYFIKNLQEKYQQPNNISDLGNDAKLDDAYLKMKRLDKALEEAFEKEKQVKTETMSLMKKLRSEMQSMTVALDVDSNDSSHTQLNLKRFLALDDEILKLDGSVIDDEEYNSTESIFKTQISDPLGDSNNTNKFNKESPHRSTRTNSFSKKKKSSLSSNSTNNTKDQSKKNKVPEKDFIKRNIQLAKELGGTWALTDDEKQRLNELLNEDGQENAVALTNHHYNGYAPSIDDSQRLKEIDDLLEKEYYNPLLNHQLRRNNDNYIDYSSVQQITNEENDQLENHFGEQILKDTRLQREHMHRLKKIDEQLEYIHRPKTEEKIEANLSDEQLNELLGQCAVDEIKQRYSFLNQDKQESQEIDFNGLSDYALTYYVENNQGPLITDDIIQLLIHEAQQEGITMRKLDCEEEEEKEGDIDSLQLQQTDSLVLAPAIDRPISSTSTSSHVDLYNRNKH</sequence>
<dbReference type="AlphaFoldDB" id="A0A815KDX2"/>
<organism evidence="6 11">
    <name type="scientific">Rotaria magnacalcarata</name>
    <dbReference type="NCBI Taxonomy" id="392030"/>
    <lineage>
        <taxon>Eukaryota</taxon>
        <taxon>Metazoa</taxon>
        <taxon>Spiralia</taxon>
        <taxon>Gnathifera</taxon>
        <taxon>Rotifera</taxon>
        <taxon>Eurotatoria</taxon>
        <taxon>Bdelloidea</taxon>
        <taxon>Philodinida</taxon>
        <taxon>Philodinidae</taxon>
        <taxon>Rotaria</taxon>
    </lineage>
</organism>
<dbReference type="InterPro" id="IPR026246">
    <property type="entry name" value="Fsip1"/>
</dbReference>
<reference evidence="6" key="1">
    <citation type="submission" date="2021-02" db="EMBL/GenBank/DDBJ databases">
        <authorList>
            <person name="Nowell W R."/>
        </authorList>
    </citation>
    <scope>NUCLEOTIDE SEQUENCE</scope>
</reference>
<feature type="region of interest" description="Disordered" evidence="5">
    <location>
        <begin position="184"/>
        <end position="244"/>
    </location>
</feature>
<dbReference type="Pfam" id="PF15554">
    <property type="entry name" value="FSIP1"/>
    <property type="match status" value="1"/>
</dbReference>
<dbReference type="PANTHER" id="PTHR22012">
    <property type="entry name" value="FIBROUS SHEATH INTERACTING PROTEIN 1"/>
    <property type="match status" value="1"/>
</dbReference>
<proteinExistence type="inferred from homology"/>
<feature type="compositionally biased region" description="Basic and acidic residues" evidence="5">
    <location>
        <begin position="1"/>
        <end position="14"/>
    </location>
</feature>
<dbReference type="Proteomes" id="UP000663856">
    <property type="component" value="Unassembled WGS sequence"/>
</dbReference>
<name>A0A815KDX2_9BILA</name>
<dbReference type="Proteomes" id="UP000663887">
    <property type="component" value="Unassembled WGS sequence"/>
</dbReference>
<dbReference type="EMBL" id="CAJNOV010010082">
    <property type="protein sequence ID" value="CAF1388519.1"/>
    <property type="molecule type" value="Genomic_DNA"/>
</dbReference>
<evidence type="ECO:0000313" key="10">
    <source>
        <dbReference type="EMBL" id="CAF3761181.1"/>
    </source>
</evidence>
<dbReference type="PANTHER" id="PTHR22012:SF2">
    <property type="entry name" value="FIBROUS SHEATH-INTERACTING PROTEIN 1"/>
    <property type="match status" value="1"/>
</dbReference>
<evidence type="ECO:0000313" key="8">
    <source>
        <dbReference type="EMBL" id="CAF2241175.1"/>
    </source>
</evidence>
<keyword evidence="12" id="KW-1185">Reference proteome</keyword>
<evidence type="ECO:0000256" key="4">
    <source>
        <dbReference type="SAM" id="Coils"/>
    </source>
</evidence>
<dbReference type="Proteomes" id="UP000663855">
    <property type="component" value="Unassembled WGS sequence"/>
</dbReference>
<dbReference type="PRINTS" id="PR02075">
    <property type="entry name" value="FIBSHEATHIP1"/>
</dbReference>
<feature type="region of interest" description="Disordered" evidence="5">
    <location>
        <begin position="1"/>
        <end position="41"/>
    </location>
</feature>
<protein>
    <recommendedName>
        <fullName evidence="2">Fibrous sheath-interacting protein 1</fullName>
    </recommendedName>
</protein>
<feature type="compositionally biased region" description="Polar residues" evidence="5">
    <location>
        <begin position="21"/>
        <end position="35"/>
    </location>
</feature>
<dbReference type="EMBL" id="CAJOBG010000062">
    <property type="protein sequence ID" value="CAF3749111.1"/>
    <property type="molecule type" value="Genomic_DNA"/>
</dbReference>
<feature type="compositionally biased region" description="Polar residues" evidence="5">
    <location>
        <begin position="184"/>
        <end position="201"/>
    </location>
</feature>
<dbReference type="Proteomes" id="UP000663842">
    <property type="component" value="Unassembled WGS sequence"/>
</dbReference>
<comment type="caution">
    <text evidence="6">The sequence shown here is derived from an EMBL/GenBank/DDBJ whole genome shotgun (WGS) entry which is preliminary data.</text>
</comment>
<feature type="compositionally biased region" description="Basic and acidic residues" evidence="5">
    <location>
        <begin position="234"/>
        <end position="244"/>
    </location>
</feature>
<accession>A0A815KDX2</accession>
<dbReference type="Proteomes" id="UP000663866">
    <property type="component" value="Unassembled WGS sequence"/>
</dbReference>
<gene>
    <name evidence="6" type="ORF">CJN711_LOCUS21325</name>
    <name evidence="9" type="ORF">OVN521_LOCUS1022</name>
    <name evidence="10" type="ORF">UXM345_LOCUS2571</name>
    <name evidence="7" type="ORF">WKI299_LOCUS26568</name>
    <name evidence="8" type="ORF">XDN619_LOCUS34806</name>
</gene>
<dbReference type="EMBL" id="CAJOBF010000158">
    <property type="protein sequence ID" value="CAF3761181.1"/>
    <property type="molecule type" value="Genomic_DNA"/>
</dbReference>
<evidence type="ECO:0000256" key="5">
    <source>
        <dbReference type="SAM" id="MobiDB-lite"/>
    </source>
</evidence>
<evidence type="ECO:0000313" key="11">
    <source>
        <dbReference type="Proteomes" id="UP000663855"/>
    </source>
</evidence>